<keyword evidence="3" id="KW-1185">Reference proteome</keyword>
<comment type="caution">
    <text evidence="2">The sequence shown here is derived from an EMBL/GenBank/DDBJ whole genome shotgun (WGS) entry which is preliminary data.</text>
</comment>
<feature type="region of interest" description="Disordered" evidence="1">
    <location>
        <begin position="169"/>
        <end position="198"/>
    </location>
</feature>
<evidence type="ECO:0000313" key="2">
    <source>
        <dbReference type="EMBL" id="CAH0375202.1"/>
    </source>
</evidence>
<dbReference type="Pfam" id="PF14825">
    <property type="entry name" value="CFAP77"/>
    <property type="match status" value="1"/>
</dbReference>
<dbReference type="AlphaFoldDB" id="A0A8J2WZY5"/>
<dbReference type="EMBL" id="CAKKNE010000004">
    <property type="protein sequence ID" value="CAH0375202.1"/>
    <property type="molecule type" value="Genomic_DNA"/>
</dbReference>
<evidence type="ECO:0000313" key="3">
    <source>
        <dbReference type="Proteomes" id="UP000789595"/>
    </source>
</evidence>
<dbReference type="PANTHER" id="PTHR28617:SF1">
    <property type="entry name" value="CILIA- AND FLAGELLA-ASSOCIATED PROTEIN 77"/>
    <property type="match status" value="1"/>
</dbReference>
<sequence length="215" mass="23952">MPNVEDEQHIVLPGAPPAHLLKRTMIKDCIGRCRATSYDLPKDVMHVYGYIQEKDKADARECIGGWDQFTPSACSSAQRSFVKTNLEALKAGNITAKSQREYQIANPNIFSAQAKPGHKPDRHNKPPFDGPYGFVPKTGTEPLTHTIEGRYMGQGDDDADYPDIISIKKANKLPGPKPTKASQGHAVKAKEESPPKKHFCMKRFKNIKSRLNLDQ</sequence>
<protein>
    <submittedName>
        <fullName evidence="2">Uncharacterized protein</fullName>
    </submittedName>
</protein>
<proteinExistence type="predicted"/>
<gene>
    <name evidence="2" type="ORF">PECAL_4P25280</name>
</gene>
<dbReference type="OrthoDB" id="532484at2759"/>
<dbReference type="PANTHER" id="PTHR28617">
    <property type="entry name" value="CILIA- AND FLAGELLA-ASSOCIATED PROTEIN 77"/>
    <property type="match status" value="1"/>
</dbReference>
<dbReference type="InterPro" id="IPR029147">
    <property type="entry name" value="CFAP77"/>
</dbReference>
<reference evidence="2" key="1">
    <citation type="submission" date="2021-11" db="EMBL/GenBank/DDBJ databases">
        <authorList>
            <consortium name="Genoscope - CEA"/>
            <person name="William W."/>
        </authorList>
    </citation>
    <scope>NUCLEOTIDE SEQUENCE</scope>
</reference>
<dbReference type="Proteomes" id="UP000789595">
    <property type="component" value="Unassembled WGS sequence"/>
</dbReference>
<evidence type="ECO:0000256" key="1">
    <source>
        <dbReference type="SAM" id="MobiDB-lite"/>
    </source>
</evidence>
<accession>A0A8J2WZY5</accession>
<organism evidence="2 3">
    <name type="scientific">Pelagomonas calceolata</name>
    <dbReference type="NCBI Taxonomy" id="35677"/>
    <lineage>
        <taxon>Eukaryota</taxon>
        <taxon>Sar</taxon>
        <taxon>Stramenopiles</taxon>
        <taxon>Ochrophyta</taxon>
        <taxon>Pelagophyceae</taxon>
        <taxon>Pelagomonadales</taxon>
        <taxon>Pelagomonadaceae</taxon>
        <taxon>Pelagomonas</taxon>
    </lineage>
</organism>
<name>A0A8J2WZY5_9STRA</name>